<sequence>MLILWDVTQLSTVSFPCVLTPCQHRNSFFFSWGSHKGTLQRTALHCPPVGGVKKGNPLFLSNNQLDMGHYGALYCG</sequence>
<protein>
    <submittedName>
        <fullName evidence="1">Uncharacterized protein</fullName>
    </submittedName>
</protein>
<reference evidence="1" key="2">
    <citation type="journal article" date="2015" name="Fish Shellfish Immunol.">
        <title>Early steps in the European eel (Anguilla anguilla)-Vibrio vulnificus interaction in the gills: Role of the RtxA13 toxin.</title>
        <authorList>
            <person name="Callol A."/>
            <person name="Pajuelo D."/>
            <person name="Ebbesson L."/>
            <person name="Teles M."/>
            <person name="MacKenzie S."/>
            <person name="Amaro C."/>
        </authorList>
    </citation>
    <scope>NUCLEOTIDE SEQUENCE</scope>
</reference>
<proteinExistence type="predicted"/>
<name>A0A0E9PV01_ANGAN</name>
<evidence type="ECO:0000313" key="1">
    <source>
        <dbReference type="EMBL" id="JAH08117.1"/>
    </source>
</evidence>
<accession>A0A0E9PV01</accession>
<dbReference type="AlphaFoldDB" id="A0A0E9PV01"/>
<organism evidence="1">
    <name type="scientific">Anguilla anguilla</name>
    <name type="common">European freshwater eel</name>
    <name type="synonym">Muraena anguilla</name>
    <dbReference type="NCBI Taxonomy" id="7936"/>
    <lineage>
        <taxon>Eukaryota</taxon>
        <taxon>Metazoa</taxon>
        <taxon>Chordata</taxon>
        <taxon>Craniata</taxon>
        <taxon>Vertebrata</taxon>
        <taxon>Euteleostomi</taxon>
        <taxon>Actinopterygii</taxon>
        <taxon>Neopterygii</taxon>
        <taxon>Teleostei</taxon>
        <taxon>Anguilliformes</taxon>
        <taxon>Anguillidae</taxon>
        <taxon>Anguilla</taxon>
    </lineage>
</organism>
<dbReference type="EMBL" id="GBXM01100460">
    <property type="protein sequence ID" value="JAH08117.1"/>
    <property type="molecule type" value="Transcribed_RNA"/>
</dbReference>
<reference evidence="1" key="1">
    <citation type="submission" date="2014-11" db="EMBL/GenBank/DDBJ databases">
        <authorList>
            <person name="Amaro Gonzalez C."/>
        </authorList>
    </citation>
    <scope>NUCLEOTIDE SEQUENCE</scope>
</reference>